<dbReference type="AlphaFoldDB" id="A0A0W1AGN9"/>
<keyword evidence="7" id="KW-0862">Zinc</keyword>
<dbReference type="InterPro" id="IPR008915">
    <property type="entry name" value="Peptidase_M50"/>
</dbReference>
<keyword evidence="14" id="KW-1185">Reference proteome</keyword>
<organism evidence="13 14">
    <name type="scientific">Legionella waltersii</name>
    <dbReference type="NCBI Taxonomy" id="66969"/>
    <lineage>
        <taxon>Bacteria</taxon>
        <taxon>Pseudomonadati</taxon>
        <taxon>Pseudomonadota</taxon>
        <taxon>Gammaproteobacteria</taxon>
        <taxon>Legionellales</taxon>
        <taxon>Legionellaceae</taxon>
        <taxon>Legionella</taxon>
    </lineage>
</organism>
<evidence type="ECO:0000256" key="5">
    <source>
        <dbReference type="ARBA" id="ARBA00022692"/>
    </source>
</evidence>
<dbReference type="InterPro" id="IPR004387">
    <property type="entry name" value="Pept_M50_Zn"/>
</dbReference>
<dbReference type="GO" id="GO:0016020">
    <property type="term" value="C:membrane"/>
    <property type="evidence" value="ECO:0007669"/>
    <property type="project" value="UniProtKB-SubCell"/>
</dbReference>
<feature type="domain" description="Peptidase M50" evidence="12">
    <location>
        <begin position="8"/>
        <end position="340"/>
    </location>
</feature>
<comment type="similarity">
    <text evidence="3">Belongs to the peptidase M50B family.</text>
</comment>
<dbReference type="Proteomes" id="UP000054729">
    <property type="component" value="Unassembled WGS sequence"/>
</dbReference>
<comment type="caution">
    <text evidence="13">The sequence shown here is derived from an EMBL/GenBank/DDBJ whole genome shotgun (WGS) entry which is preliminary data.</text>
</comment>
<keyword evidence="4 13" id="KW-0645">Protease</keyword>
<evidence type="ECO:0000256" key="10">
    <source>
        <dbReference type="ARBA" id="ARBA00023136"/>
    </source>
</evidence>
<evidence type="ECO:0000256" key="3">
    <source>
        <dbReference type="ARBA" id="ARBA00007931"/>
    </source>
</evidence>
<feature type="transmembrane region" description="Helical" evidence="11">
    <location>
        <begin position="325"/>
        <end position="348"/>
    </location>
</feature>
<dbReference type="OrthoDB" id="9782003at2"/>
<evidence type="ECO:0000256" key="7">
    <source>
        <dbReference type="ARBA" id="ARBA00022833"/>
    </source>
</evidence>
<reference evidence="13 14" key="1">
    <citation type="submission" date="2015-11" db="EMBL/GenBank/DDBJ databases">
        <title>Genomic analysis of 38 Legionella species identifies large and diverse effector repertoires.</title>
        <authorList>
            <person name="Burstein D."/>
            <person name="Amaro F."/>
            <person name="Zusman T."/>
            <person name="Lifshitz Z."/>
            <person name="Cohen O."/>
            <person name="Gilbert J.A."/>
            <person name="Pupko T."/>
            <person name="Shuman H.A."/>
            <person name="Segal G."/>
        </authorList>
    </citation>
    <scope>NUCLEOTIDE SEQUENCE [LARGE SCALE GENOMIC DNA]</scope>
    <source>
        <strain evidence="13 14">ATCC 51914</strain>
    </source>
</reference>
<dbReference type="InterPro" id="IPR036034">
    <property type="entry name" value="PDZ_sf"/>
</dbReference>
<sequence length="357" mass="39575">MVMAILAIILTLILVIGIHELGHALAARIFHVRISSISIGFGKPLIQWKTSSGCDWSWRMWPFGGYVQLLNSRATEVKPKDFPSCFDKKPIWNRVIILCAGAFANMITAWIAFVVVFYIGIESKIPQIQTVKSDSVAAHAGIEMGDRFTSIEGFSISSWQDVGMQLIIYWGNPQVKIQVAKTTLQPRDLILDLSQVKFGVKGGNLLTSLGISPDLKSPKITIKCPSLKEAIHQTNKTILHFICFFIMVFKQLLTGVIPFSMLLGPLGIFTASVTSLSQGSVVFLFFIATLSLAVALVNLFPFPGLDGGHIVFAVIEKIRKKPISIAWEVLLHRLMIIVFCVLLVQLLMNDLQRYFAG</sequence>
<dbReference type="PANTHER" id="PTHR42837:SF2">
    <property type="entry name" value="MEMBRANE METALLOPROTEASE ARASP2, CHLOROPLASTIC-RELATED"/>
    <property type="match status" value="1"/>
</dbReference>
<dbReference type="PATRIC" id="fig|66969.6.peg.1309"/>
<dbReference type="Pfam" id="PF02163">
    <property type="entry name" value="Peptidase_M50"/>
    <property type="match status" value="1"/>
</dbReference>
<evidence type="ECO:0000256" key="2">
    <source>
        <dbReference type="ARBA" id="ARBA00004141"/>
    </source>
</evidence>
<evidence type="ECO:0000256" key="8">
    <source>
        <dbReference type="ARBA" id="ARBA00022989"/>
    </source>
</evidence>
<evidence type="ECO:0000256" key="4">
    <source>
        <dbReference type="ARBA" id="ARBA00022670"/>
    </source>
</evidence>
<evidence type="ECO:0000256" key="1">
    <source>
        <dbReference type="ARBA" id="ARBA00001947"/>
    </source>
</evidence>
<evidence type="ECO:0000313" key="13">
    <source>
        <dbReference type="EMBL" id="KTD80497.1"/>
    </source>
</evidence>
<dbReference type="CDD" id="cd06163">
    <property type="entry name" value="S2P-M50_PDZ_RseP-like"/>
    <property type="match status" value="1"/>
</dbReference>
<dbReference type="EMBL" id="LNZB01000031">
    <property type="protein sequence ID" value="KTD80497.1"/>
    <property type="molecule type" value="Genomic_DNA"/>
</dbReference>
<keyword evidence="9 13" id="KW-0482">Metalloprotease</keyword>
<name>A0A0W1AGN9_9GAMM</name>
<evidence type="ECO:0000259" key="12">
    <source>
        <dbReference type="Pfam" id="PF02163"/>
    </source>
</evidence>
<evidence type="ECO:0000256" key="11">
    <source>
        <dbReference type="SAM" id="Phobius"/>
    </source>
</evidence>
<dbReference type="SUPFAM" id="SSF50156">
    <property type="entry name" value="PDZ domain-like"/>
    <property type="match status" value="1"/>
</dbReference>
<protein>
    <submittedName>
        <fullName evidence="13">Membrane associated zinc metalloprotease</fullName>
    </submittedName>
</protein>
<dbReference type="GO" id="GO:0006508">
    <property type="term" value="P:proteolysis"/>
    <property type="evidence" value="ECO:0007669"/>
    <property type="project" value="UniProtKB-KW"/>
</dbReference>
<feature type="transmembrane region" description="Helical" evidence="11">
    <location>
        <begin position="281"/>
        <end position="305"/>
    </location>
</feature>
<feature type="transmembrane region" description="Helical" evidence="11">
    <location>
        <begin position="95"/>
        <end position="119"/>
    </location>
</feature>
<dbReference type="Gene3D" id="2.30.42.10">
    <property type="match status" value="1"/>
</dbReference>
<keyword evidence="5 11" id="KW-0812">Transmembrane</keyword>
<keyword evidence="6" id="KW-0378">Hydrolase</keyword>
<proteinExistence type="inferred from homology"/>
<dbReference type="PANTHER" id="PTHR42837">
    <property type="entry name" value="REGULATOR OF SIGMA-E PROTEASE RSEP"/>
    <property type="match status" value="1"/>
</dbReference>
<evidence type="ECO:0000313" key="14">
    <source>
        <dbReference type="Proteomes" id="UP000054729"/>
    </source>
</evidence>
<dbReference type="RefSeq" id="WP_058479906.1">
    <property type="nucleotide sequence ID" value="NZ_CAAAIQ010000008.1"/>
</dbReference>
<keyword evidence="10 11" id="KW-0472">Membrane</keyword>
<evidence type="ECO:0000256" key="9">
    <source>
        <dbReference type="ARBA" id="ARBA00023049"/>
    </source>
</evidence>
<comment type="subcellular location">
    <subcellularLocation>
        <location evidence="2">Membrane</location>
        <topology evidence="2">Multi-pass membrane protein</topology>
    </subcellularLocation>
</comment>
<keyword evidence="8 11" id="KW-1133">Transmembrane helix</keyword>
<gene>
    <name evidence="13" type="ORF">Lwal_1194</name>
</gene>
<feature type="transmembrane region" description="Helical" evidence="11">
    <location>
        <begin position="238"/>
        <end position="261"/>
    </location>
</feature>
<dbReference type="STRING" id="66969.Lwal_1194"/>
<accession>A0A0W1AGN9</accession>
<evidence type="ECO:0000256" key="6">
    <source>
        <dbReference type="ARBA" id="ARBA00022801"/>
    </source>
</evidence>
<dbReference type="GO" id="GO:0004222">
    <property type="term" value="F:metalloendopeptidase activity"/>
    <property type="evidence" value="ECO:0007669"/>
    <property type="project" value="InterPro"/>
</dbReference>
<comment type="cofactor">
    <cofactor evidence="1">
        <name>Zn(2+)</name>
        <dbReference type="ChEBI" id="CHEBI:29105"/>
    </cofactor>
</comment>